<dbReference type="Proteomes" id="UP000479300">
    <property type="component" value="Unassembled WGS sequence"/>
</dbReference>
<dbReference type="InterPro" id="IPR057253">
    <property type="entry name" value="CoiA-like_N"/>
</dbReference>
<dbReference type="KEGG" id="plum:A4R40_22070"/>
<dbReference type="GeneID" id="48850663"/>
<accession>A0A6L9JMA6</accession>
<evidence type="ECO:0000313" key="2">
    <source>
        <dbReference type="EMBL" id="NDL39174.1"/>
    </source>
</evidence>
<organism evidence="2 3">
    <name type="scientific">Photorhabdus laumondii subsp. laumondii</name>
    <name type="common">Photorhabdus luminescens subsp. laumondii</name>
    <dbReference type="NCBI Taxonomy" id="141679"/>
    <lineage>
        <taxon>Bacteria</taxon>
        <taxon>Pseudomonadati</taxon>
        <taxon>Pseudomonadota</taxon>
        <taxon>Gammaproteobacteria</taxon>
        <taxon>Enterobacterales</taxon>
        <taxon>Morganellaceae</taxon>
        <taxon>Photorhabdus</taxon>
    </lineage>
</organism>
<gene>
    <name evidence="2" type="ORF">GPY51_10415</name>
</gene>
<proteinExistence type="predicted"/>
<feature type="domain" description="Competence protein CoiA-like N-terminal" evidence="1">
    <location>
        <begin position="24"/>
        <end position="55"/>
    </location>
</feature>
<dbReference type="RefSeq" id="WP_041380411.1">
    <property type="nucleotide sequence ID" value="NZ_CAWPGE010000002.1"/>
</dbReference>
<evidence type="ECO:0000313" key="3">
    <source>
        <dbReference type="Proteomes" id="UP000479300"/>
    </source>
</evidence>
<dbReference type="Pfam" id="PF25164">
    <property type="entry name" value="CoiA_N"/>
    <property type="match status" value="1"/>
</dbReference>
<dbReference type="AlphaFoldDB" id="A0A6L9JMA6"/>
<reference evidence="2 3" key="1">
    <citation type="submission" date="2019-12" db="EMBL/GenBank/DDBJ databases">
        <title>Engineering Photorhabdus to improve their lethality against agricultural pests.</title>
        <authorList>
            <person name="Machado R.A.R."/>
        </authorList>
    </citation>
    <scope>NUCLEOTIDE SEQUENCE [LARGE SCALE GENOMIC DNA]</scope>
    <source>
        <strain evidence="2 3">EN01</strain>
    </source>
</reference>
<sequence>MAMFEYAISNETKRLLHVDDAKNGRKCNCVCPGCDDQMIAKQGKIKEHHFAHATSEKKSCYMTMLHRFFQEYFSEQEILDIPEVKLSVLGREVDIPRRKVKILNAQLEATIGSHRADVLLLTNIYPLNLKMQDSEPGSCH</sequence>
<dbReference type="EMBL" id="WSFA01000020">
    <property type="protein sequence ID" value="NDL39174.1"/>
    <property type="molecule type" value="Genomic_DNA"/>
</dbReference>
<name>A0A6L9JMA6_PHOLM</name>
<evidence type="ECO:0000259" key="1">
    <source>
        <dbReference type="Pfam" id="PF25164"/>
    </source>
</evidence>
<protein>
    <recommendedName>
        <fullName evidence="1">Competence protein CoiA-like N-terminal domain-containing protein</fullName>
    </recommendedName>
</protein>
<comment type="caution">
    <text evidence="2">The sequence shown here is derived from an EMBL/GenBank/DDBJ whole genome shotgun (WGS) entry which is preliminary data.</text>
</comment>